<reference evidence="2" key="1">
    <citation type="submission" date="2017-09" db="EMBL/GenBank/DDBJ databases">
        <title>Depth-based differentiation of microbial function through sediment-hosted aquifers and enrichment of novel symbionts in the deep terrestrial subsurface.</title>
        <authorList>
            <person name="Probst A.J."/>
            <person name="Ladd B."/>
            <person name="Jarett J.K."/>
            <person name="Geller-Mcgrath D.E."/>
            <person name="Sieber C.M.K."/>
            <person name="Emerson J.B."/>
            <person name="Anantharaman K."/>
            <person name="Thomas B.C."/>
            <person name="Malmstrom R."/>
            <person name="Stieglmeier M."/>
            <person name="Klingl A."/>
            <person name="Woyke T."/>
            <person name="Ryan C.M."/>
            <person name="Banfield J.F."/>
        </authorList>
    </citation>
    <scope>NUCLEOTIDE SEQUENCE [LARGE SCALE GENOMIC DNA]</scope>
</reference>
<dbReference type="EMBL" id="PFSC01000195">
    <property type="protein sequence ID" value="PJC30113.1"/>
    <property type="molecule type" value="Genomic_DNA"/>
</dbReference>
<comment type="caution">
    <text evidence="1">The sequence shown here is derived from an EMBL/GenBank/DDBJ whole genome shotgun (WGS) entry which is preliminary data.</text>
</comment>
<sequence>MITVPQVVRQVIQRSPFLGEALHKNIINYTGLARDMHEEVERETMKEVEIGSIVMALKRLKSGLANKSQLSKVLDNTPDLIVRSNLIELTLKNSDTLLQNQIKIIKLLKKDRQNFTTITQGVFETTIISNRDNKSIIKELFNDEKMVSELDNLSSITVHFNDDIVHIPGVYYMILKILAWDGMEIAEVVSTNSEFTIILKEAYVDRAFSLIKKLFSA</sequence>
<organism evidence="1 2">
    <name type="scientific">Candidatus Roizmanbacteria bacterium CG_4_9_14_0_2_um_filter_39_13</name>
    <dbReference type="NCBI Taxonomy" id="1974839"/>
    <lineage>
        <taxon>Bacteria</taxon>
        <taxon>Candidatus Roizmaniibacteriota</taxon>
    </lineage>
</organism>
<keyword evidence="1" id="KW-0418">Kinase</keyword>
<dbReference type="GO" id="GO:0016301">
    <property type="term" value="F:kinase activity"/>
    <property type="evidence" value="ECO:0007669"/>
    <property type="project" value="UniProtKB-KW"/>
</dbReference>
<proteinExistence type="predicted"/>
<accession>A0A2M8EW69</accession>
<name>A0A2M8EW69_9BACT</name>
<evidence type="ECO:0000313" key="1">
    <source>
        <dbReference type="EMBL" id="PJC30113.1"/>
    </source>
</evidence>
<dbReference type="Proteomes" id="UP000231383">
    <property type="component" value="Unassembled WGS sequence"/>
</dbReference>
<evidence type="ECO:0000313" key="2">
    <source>
        <dbReference type="Proteomes" id="UP000231383"/>
    </source>
</evidence>
<dbReference type="AlphaFoldDB" id="A0A2M8EW69"/>
<protein>
    <submittedName>
        <fullName evidence="1">Aspartate kinase</fullName>
    </submittedName>
</protein>
<keyword evidence="1" id="KW-0808">Transferase</keyword>
<gene>
    <name evidence="1" type="ORF">CO051_07505</name>
</gene>